<evidence type="ECO:0000259" key="1">
    <source>
        <dbReference type="Pfam" id="PF12728"/>
    </source>
</evidence>
<evidence type="ECO:0000313" key="2">
    <source>
        <dbReference type="EMBL" id="ORA23429.1"/>
    </source>
</evidence>
<comment type="caution">
    <text evidence="2">The sequence shown here is derived from an EMBL/GenBank/DDBJ whole genome shotgun (WGS) entry which is preliminary data.</text>
</comment>
<gene>
    <name evidence="2" type="ORF">BST13_35350</name>
</gene>
<keyword evidence="3" id="KW-1185">Reference proteome</keyword>
<sequence>MVTHMPTHTDTEFIGSAEVCRILKVHQATIGRWVAAGDLEPAHKLPGKNGAYLFRRSDIDELAAKRAAEASE</sequence>
<dbReference type="Pfam" id="PF12728">
    <property type="entry name" value="HTH_17"/>
    <property type="match status" value="1"/>
</dbReference>
<protein>
    <recommendedName>
        <fullName evidence="1">Helix-turn-helix domain-containing protein</fullName>
    </recommendedName>
</protein>
<dbReference type="InterPro" id="IPR041657">
    <property type="entry name" value="HTH_17"/>
</dbReference>
<dbReference type="EMBL" id="MVHF01000062">
    <property type="protein sequence ID" value="ORA23429.1"/>
    <property type="molecule type" value="Genomic_DNA"/>
</dbReference>
<organism evidence="2 3">
    <name type="scientific">Mycobacterium aquaticum</name>
    <dbReference type="NCBI Taxonomy" id="1927124"/>
    <lineage>
        <taxon>Bacteria</taxon>
        <taxon>Bacillati</taxon>
        <taxon>Actinomycetota</taxon>
        <taxon>Actinomycetes</taxon>
        <taxon>Mycobacteriales</taxon>
        <taxon>Mycobacteriaceae</taxon>
        <taxon>Mycobacterium</taxon>
    </lineage>
</organism>
<dbReference type="AlphaFoldDB" id="A0A1X0A041"/>
<reference evidence="2 3" key="1">
    <citation type="submission" date="2017-02" db="EMBL/GenBank/DDBJ databases">
        <title>The new phylogeny of genus Mycobacterium.</title>
        <authorList>
            <person name="Tortoli E."/>
            <person name="Trovato A."/>
            <person name="Cirillo D.M."/>
        </authorList>
    </citation>
    <scope>NUCLEOTIDE SEQUENCE [LARGE SCALE GENOMIC DNA]</scope>
    <source>
        <strain evidence="2 3">RW6</strain>
    </source>
</reference>
<accession>A0A1X0A041</accession>
<feature type="domain" description="Helix-turn-helix" evidence="1">
    <location>
        <begin position="16"/>
        <end position="66"/>
    </location>
</feature>
<proteinExistence type="predicted"/>
<name>A0A1X0A041_9MYCO</name>
<evidence type="ECO:0000313" key="3">
    <source>
        <dbReference type="Proteomes" id="UP000192448"/>
    </source>
</evidence>
<dbReference type="Gene3D" id="1.10.1660.10">
    <property type="match status" value="1"/>
</dbReference>
<dbReference type="InterPro" id="IPR009061">
    <property type="entry name" value="DNA-bd_dom_put_sf"/>
</dbReference>
<dbReference type="SUPFAM" id="SSF46955">
    <property type="entry name" value="Putative DNA-binding domain"/>
    <property type="match status" value="1"/>
</dbReference>
<dbReference type="Proteomes" id="UP000192448">
    <property type="component" value="Unassembled WGS sequence"/>
</dbReference>